<evidence type="ECO:0000259" key="2">
    <source>
        <dbReference type="Pfam" id="PF26013"/>
    </source>
</evidence>
<feature type="compositionally biased region" description="Low complexity" evidence="1">
    <location>
        <begin position="527"/>
        <end position="540"/>
    </location>
</feature>
<feature type="region of interest" description="Disordered" evidence="1">
    <location>
        <begin position="519"/>
        <end position="550"/>
    </location>
</feature>
<feature type="compositionally biased region" description="Low complexity" evidence="1">
    <location>
        <begin position="696"/>
        <end position="705"/>
    </location>
</feature>
<dbReference type="HOGENOM" id="CLU_010761_2_0_1"/>
<dbReference type="GeneID" id="25292671"/>
<dbReference type="PANTHER" id="PTHR39601">
    <property type="entry name" value="CHORIOGENIN HMINOR"/>
    <property type="match status" value="1"/>
</dbReference>
<dbReference type="VEuPathDB" id="FungiDB:Z518_04600"/>
<dbReference type="AlphaFoldDB" id="A0A0D2ILK7"/>
<organism evidence="3 4">
    <name type="scientific">Rhinocladiella mackenziei CBS 650.93</name>
    <dbReference type="NCBI Taxonomy" id="1442369"/>
    <lineage>
        <taxon>Eukaryota</taxon>
        <taxon>Fungi</taxon>
        <taxon>Dikarya</taxon>
        <taxon>Ascomycota</taxon>
        <taxon>Pezizomycotina</taxon>
        <taxon>Eurotiomycetes</taxon>
        <taxon>Chaetothyriomycetidae</taxon>
        <taxon>Chaetothyriales</taxon>
        <taxon>Herpotrichiellaceae</taxon>
        <taxon>Rhinocladiella</taxon>
    </lineage>
</organism>
<dbReference type="OrthoDB" id="4114825at2759"/>
<dbReference type="STRING" id="1442369.A0A0D2ILK7"/>
<evidence type="ECO:0000313" key="3">
    <source>
        <dbReference type="EMBL" id="KIX06624.1"/>
    </source>
</evidence>
<protein>
    <recommendedName>
        <fullName evidence="2">DUF8004 domain-containing protein</fullName>
    </recommendedName>
</protein>
<gene>
    <name evidence="3" type="ORF">Z518_04600</name>
</gene>
<evidence type="ECO:0000313" key="4">
    <source>
        <dbReference type="Proteomes" id="UP000053617"/>
    </source>
</evidence>
<accession>A0A0D2ILK7</accession>
<dbReference type="RefSeq" id="XP_013273760.1">
    <property type="nucleotide sequence ID" value="XM_013418306.1"/>
</dbReference>
<dbReference type="Proteomes" id="UP000053617">
    <property type="component" value="Unassembled WGS sequence"/>
</dbReference>
<reference evidence="3 4" key="1">
    <citation type="submission" date="2015-01" db="EMBL/GenBank/DDBJ databases">
        <title>The Genome Sequence of Rhinocladiella mackenzie CBS 650.93.</title>
        <authorList>
            <consortium name="The Broad Institute Genomics Platform"/>
            <person name="Cuomo C."/>
            <person name="de Hoog S."/>
            <person name="Gorbushina A."/>
            <person name="Stielow B."/>
            <person name="Teixiera M."/>
            <person name="Abouelleil A."/>
            <person name="Chapman S.B."/>
            <person name="Priest M."/>
            <person name="Young S.K."/>
            <person name="Wortman J."/>
            <person name="Nusbaum C."/>
            <person name="Birren B."/>
        </authorList>
    </citation>
    <scope>NUCLEOTIDE SEQUENCE [LARGE SCALE GENOMIC DNA]</scope>
    <source>
        <strain evidence="3 4">CBS 650.93</strain>
    </source>
</reference>
<feature type="compositionally biased region" description="Low complexity" evidence="1">
    <location>
        <begin position="659"/>
        <end position="669"/>
    </location>
</feature>
<feature type="domain" description="DUF8004" evidence="2">
    <location>
        <begin position="174"/>
        <end position="262"/>
    </location>
</feature>
<proteinExistence type="predicted"/>
<evidence type="ECO:0000256" key="1">
    <source>
        <dbReference type="SAM" id="MobiDB-lite"/>
    </source>
</evidence>
<dbReference type="PANTHER" id="PTHR39601:SF1">
    <property type="entry name" value="CHORIOGENIN HMINOR"/>
    <property type="match status" value="1"/>
</dbReference>
<dbReference type="EMBL" id="KN847477">
    <property type="protein sequence ID" value="KIX06624.1"/>
    <property type="molecule type" value="Genomic_DNA"/>
</dbReference>
<sequence length="722" mass="81553">MNRIGARVNRDRIRSAGLRRWDGRARITTDWVDLFHEPELYWLTGDCLVYLHEPGQSNREPAFRVHTAFLKVKGFDFLVDRCVVGKSVHAATQCILPNYPGCNPQEALQELYLPAPYDAGLEDTFNYHVTTRNFFAWLYNRPLAGRTLGKALVELQGRIDLYRPDVTSQNTIEVAYYAENQRYLDFRECVDHALAALYFAENFQIEDLWVDAFAHCVGMSHRGLHSSIEYAPVAAKSKTLISRARLQMDLRLDRVNQSVVNFFEHEVSGSFLELPQPARHHLDRFRSFLRTFYTYQYGCWPPNDFEEETIQQTIRSTMFTDFQNLYQYLVDPESSTSLAENDITQTGGVCTLQNIQAFDCKHQYEPLAHPLPLLPKAPESSMSRRPWIRRQTTWNLISKRKVNEKARKVHDKQALVAASNRDWVMNCPLVRKFSDFEERAVDDNLEGLSVVEGRKVRWMLIYAILQTFRSMAQPPKQVRNTSNLSYSLCCYPPKRMPWLGVSLANVHTVHRTSSRLAPDAGYSHINGSSSSIGETSSGRSAKARHRTPSAHLPSSLVAFLSSKTPSGSHSSLKSLASREQLAMPRKRSSFCEIYVKDYGNGLNEVDRGVTASTDAGLRVDPEAGESLTEDDSKEPQELLSDSVYELATHETHAAPLLPPSDDLLTTPPSNSRESSSICVGSITWLKSSEKSEKSDSTPTTPASDTVYTLGQTCSLPISQTSQ</sequence>
<keyword evidence="4" id="KW-1185">Reference proteome</keyword>
<dbReference type="InterPro" id="IPR058317">
    <property type="entry name" value="DUF8004"/>
</dbReference>
<feature type="region of interest" description="Disordered" evidence="1">
    <location>
        <begin position="652"/>
        <end position="707"/>
    </location>
</feature>
<name>A0A0D2ILK7_9EURO</name>
<dbReference type="Pfam" id="PF26013">
    <property type="entry name" value="DUF8004"/>
    <property type="match status" value="1"/>
</dbReference>
<feature type="region of interest" description="Disordered" evidence="1">
    <location>
        <begin position="613"/>
        <end position="637"/>
    </location>
</feature>